<name>A0AAN9U8N3_9PEZI</name>
<protein>
    <submittedName>
        <fullName evidence="2">Nucleoside diphosphate kinase Ndk1</fullName>
    </submittedName>
</protein>
<evidence type="ECO:0000313" key="3">
    <source>
        <dbReference type="Proteomes" id="UP001320245"/>
    </source>
</evidence>
<sequence length="402" mass="45921">MLPVWRKHRLWKEDLAAQVGIIGRKYTNLYMFSYEYVNLAQIYMELTDKDYDPIRGDVSERLLALLQSETYNKDPPAHWTQPTDRRRCIGCDDKVEPENAIQHIRSCLLEQADIKAKDLLTRIAETLPKHARDASSKSTTSMYFWCSFCRAVVFEGVATAARQEHLARHLPDALKAMKQYGYPGVSVGQVRKGARAQDFVFSGCIFCLHDESLRPEERLLDLHRHSILVHLVLHLDSPDELPCPGLAAGTCSFPDRMDAKTMKEHILTVHYGKESTLQLRDTRKGKKKLLEKSGGVDSDEVDDDLGSLQQRQRANKEKSLRKSFNVLKDDLSDVEERSEPMQKRPRVGTMNPPRKASTASKVVLTGISDSKENAQKEIALWFKPEELASYKSAQFDWVYEKP</sequence>
<keyword evidence="2" id="KW-0418">Kinase</keyword>
<accession>A0AAN9U8N3</accession>
<keyword evidence="2" id="KW-0808">Transferase</keyword>
<evidence type="ECO:0000313" key="2">
    <source>
        <dbReference type="EMBL" id="KAK7741021.1"/>
    </source>
</evidence>
<dbReference type="Proteomes" id="UP001320245">
    <property type="component" value="Unassembled WGS sequence"/>
</dbReference>
<evidence type="ECO:0000256" key="1">
    <source>
        <dbReference type="SAM" id="MobiDB-lite"/>
    </source>
</evidence>
<dbReference type="SUPFAM" id="SSF54919">
    <property type="entry name" value="Nucleoside diphosphate kinase, NDK"/>
    <property type="match status" value="1"/>
</dbReference>
<gene>
    <name evidence="2" type="primary">ndk1_2</name>
    <name evidence="2" type="ORF">SLS53_005085</name>
</gene>
<dbReference type="Gene3D" id="3.30.70.141">
    <property type="entry name" value="Nucleoside diphosphate kinase-like domain"/>
    <property type="match status" value="1"/>
</dbReference>
<dbReference type="AlphaFoldDB" id="A0AAN9U8N3"/>
<dbReference type="InterPro" id="IPR036850">
    <property type="entry name" value="NDK-like_dom_sf"/>
</dbReference>
<proteinExistence type="predicted"/>
<dbReference type="EMBL" id="JAJSPL020000018">
    <property type="protein sequence ID" value="KAK7741021.1"/>
    <property type="molecule type" value="Genomic_DNA"/>
</dbReference>
<keyword evidence="3" id="KW-1185">Reference proteome</keyword>
<reference evidence="2 3" key="1">
    <citation type="journal article" date="2023" name="PLoS ONE">
        <title>Cytospora paraplurivora sp. nov. isolated from orchards with fruit tree decline syndrome in Ontario, Canada.</title>
        <authorList>
            <person name="Ilyukhin E."/>
            <person name="Nguyen H.D.T."/>
            <person name="Castle A.J."/>
            <person name="Ellouze W."/>
        </authorList>
    </citation>
    <scope>NUCLEOTIDE SEQUENCE [LARGE SCALE GENOMIC DNA]</scope>
    <source>
        <strain evidence="2 3">FDS-564</strain>
    </source>
</reference>
<comment type="caution">
    <text evidence="2">The sequence shown here is derived from an EMBL/GenBank/DDBJ whole genome shotgun (WGS) entry which is preliminary data.</text>
</comment>
<organism evidence="2 3">
    <name type="scientific">Cytospora paraplurivora</name>
    <dbReference type="NCBI Taxonomy" id="2898453"/>
    <lineage>
        <taxon>Eukaryota</taxon>
        <taxon>Fungi</taxon>
        <taxon>Dikarya</taxon>
        <taxon>Ascomycota</taxon>
        <taxon>Pezizomycotina</taxon>
        <taxon>Sordariomycetes</taxon>
        <taxon>Sordariomycetidae</taxon>
        <taxon>Diaporthales</taxon>
        <taxon>Cytosporaceae</taxon>
        <taxon>Cytospora</taxon>
    </lineage>
</organism>
<dbReference type="GO" id="GO:0016301">
    <property type="term" value="F:kinase activity"/>
    <property type="evidence" value="ECO:0007669"/>
    <property type="project" value="UniProtKB-KW"/>
</dbReference>
<feature type="region of interest" description="Disordered" evidence="1">
    <location>
        <begin position="331"/>
        <end position="361"/>
    </location>
</feature>
<feature type="compositionally biased region" description="Basic and acidic residues" evidence="1">
    <location>
        <begin position="331"/>
        <end position="342"/>
    </location>
</feature>